<evidence type="ECO:0000313" key="2">
    <source>
        <dbReference type="EMBL" id="CAB9522199.1"/>
    </source>
</evidence>
<feature type="compositionally biased region" description="Basic residues" evidence="1">
    <location>
        <begin position="15"/>
        <end position="24"/>
    </location>
</feature>
<sequence>MCPSGSKDEQDARKKLSTKKSAVKKRMGEFAATLRDDDKALFEALPPVDVGKDLWKLDRNSELYKFISKFTPGQKKMSERLRKGGEQLQTLKQLVEESRQVERGGGENLDPNHAALARQPSPQPPMMPGMAIQGHGLQQDVMQGQYAMEQQGLHCAGLPHRPPNHVVQEMPFGPPHAMEHPGYPAMGQYHPPYTMGYCGYRAMAQQVQPTPPHAMGFLTVAEQPRFQPTHRPLPRVTGTTNNFTAASTMVL</sequence>
<comment type="caution">
    <text evidence="2">The sequence shown here is derived from an EMBL/GenBank/DDBJ whole genome shotgun (WGS) entry which is preliminary data.</text>
</comment>
<organism evidence="2 3">
    <name type="scientific">Seminavis robusta</name>
    <dbReference type="NCBI Taxonomy" id="568900"/>
    <lineage>
        <taxon>Eukaryota</taxon>
        <taxon>Sar</taxon>
        <taxon>Stramenopiles</taxon>
        <taxon>Ochrophyta</taxon>
        <taxon>Bacillariophyta</taxon>
        <taxon>Bacillariophyceae</taxon>
        <taxon>Bacillariophycidae</taxon>
        <taxon>Naviculales</taxon>
        <taxon>Naviculaceae</taxon>
        <taxon>Seminavis</taxon>
    </lineage>
</organism>
<proteinExistence type="predicted"/>
<evidence type="ECO:0000313" key="3">
    <source>
        <dbReference type="Proteomes" id="UP001153069"/>
    </source>
</evidence>
<gene>
    <name evidence="2" type="ORF">SEMRO_1277_G258660.1</name>
</gene>
<feature type="region of interest" description="Disordered" evidence="1">
    <location>
        <begin position="102"/>
        <end position="121"/>
    </location>
</feature>
<name>A0A9N8ENE2_9STRA</name>
<keyword evidence="3" id="KW-1185">Reference proteome</keyword>
<feature type="region of interest" description="Disordered" evidence="1">
    <location>
        <begin position="1"/>
        <end position="24"/>
    </location>
</feature>
<accession>A0A9N8ENE2</accession>
<reference evidence="2" key="1">
    <citation type="submission" date="2020-06" db="EMBL/GenBank/DDBJ databases">
        <authorList>
            <consortium name="Plant Systems Biology data submission"/>
        </authorList>
    </citation>
    <scope>NUCLEOTIDE SEQUENCE</scope>
    <source>
        <strain evidence="2">D6</strain>
    </source>
</reference>
<protein>
    <submittedName>
        <fullName evidence="2">Uncharacterized protein</fullName>
    </submittedName>
</protein>
<feature type="compositionally biased region" description="Basic and acidic residues" evidence="1">
    <location>
        <begin position="1"/>
        <end position="14"/>
    </location>
</feature>
<evidence type="ECO:0000256" key="1">
    <source>
        <dbReference type="SAM" id="MobiDB-lite"/>
    </source>
</evidence>
<dbReference type="AlphaFoldDB" id="A0A9N8ENE2"/>
<dbReference type="Proteomes" id="UP001153069">
    <property type="component" value="Unassembled WGS sequence"/>
</dbReference>
<dbReference type="EMBL" id="CAICTM010001275">
    <property type="protein sequence ID" value="CAB9522199.1"/>
    <property type="molecule type" value="Genomic_DNA"/>
</dbReference>